<dbReference type="PROSITE" id="PS50853">
    <property type="entry name" value="FN3"/>
    <property type="match status" value="1"/>
</dbReference>
<keyword evidence="8" id="KW-0325">Glycoprotein</keyword>
<keyword evidence="11" id="KW-1185">Reference proteome</keyword>
<keyword evidence="3" id="KW-0732">Signal</keyword>
<evidence type="ECO:0000256" key="6">
    <source>
        <dbReference type="ARBA" id="ARBA00023157"/>
    </source>
</evidence>
<dbReference type="AlphaFoldDB" id="A0A851FBS4"/>
<dbReference type="CDD" id="cd00063">
    <property type="entry name" value="FN3"/>
    <property type="match status" value="1"/>
</dbReference>
<dbReference type="Pfam" id="PF00041">
    <property type="entry name" value="fn3"/>
    <property type="match status" value="1"/>
</dbReference>
<evidence type="ECO:0000256" key="2">
    <source>
        <dbReference type="ARBA" id="ARBA00022692"/>
    </source>
</evidence>
<dbReference type="InterPro" id="IPR003961">
    <property type="entry name" value="FN3_dom"/>
</dbReference>
<keyword evidence="2" id="KW-0812">Transmembrane</keyword>
<dbReference type="Proteomes" id="UP000633448">
    <property type="component" value="Unassembled WGS sequence"/>
</dbReference>
<feature type="non-terminal residue" evidence="10">
    <location>
        <position position="359"/>
    </location>
</feature>
<keyword evidence="5" id="KW-0472">Membrane</keyword>
<feature type="non-terminal residue" evidence="10">
    <location>
        <position position="1"/>
    </location>
</feature>
<dbReference type="InterPro" id="IPR048668">
    <property type="entry name" value="IL3RB_N"/>
</dbReference>
<evidence type="ECO:0000256" key="4">
    <source>
        <dbReference type="ARBA" id="ARBA00022989"/>
    </source>
</evidence>
<proteinExistence type="predicted"/>
<dbReference type="SMART" id="SM00060">
    <property type="entry name" value="FN3"/>
    <property type="match status" value="2"/>
</dbReference>
<dbReference type="Gene3D" id="2.60.40.10">
    <property type="entry name" value="Immunoglobulins"/>
    <property type="match status" value="3"/>
</dbReference>
<dbReference type="InterPro" id="IPR036116">
    <property type="entry name" value="FN3_sf"/>
</dbReference>
<gene>
    <name evidence="10" type="primary">Csf2rb</name>
    <name evidence="10" type="ORF">PITSOR_R00460</name>
</gene>
<dbReference type="OrthoDB" id="8906725at2759"/>
<dbReference type="Pfam" id="PF21460">
    <property type="entry name" value="IL3Rb_N"/>
    <property type="match status" value="1"/>
</dbReference>
<organism evidence="10 11">
    <name type="scientific">Pitta sordida</name>
    <name type="common">Hooded pitta</name>
    <dbReference type="NCBI Taxonomy" id="9163"/>
    <lineage>
        <taxon>Eukaryota</taxon>
        <taxon>Metazoa</taxon>
        <taxon>Chordata</taxon>
        <taxon>Craniata</taxon>
        <taxon>Vertebrata</taxon>
        <taxon>Euteleostomi</taxon>
        <taxon>Archelosauria</taxon>
        <taxon>Archosauria</taxon>
        <taxon>Dinosauria</taxon>
        <taxon>Saurischia</taxon>
        <taxon>Theropoda</taxon>
        <taxon>Coelurosauria</taxon>
        <taxon>Aves</taxon>
        <taxon>Neognathae</taxon>
        <taxon>Neoaves</taxon>
        <taxon>Telluraves</taxon>
        <taxon>Australaves</taxon>
        <taxon>Passeriformes</taxon>
        <taxon>Pittidae</taxon>
        <taxon>Pitta</taxon>
    </lineage>
</organism>
<accession>A0A851FBS4</accession>
<dbReference type="PANTHER" id="PTHR23037">
    <property type="entry name" value="CYTOKINE RECEPTOR"/>
    <property type="match status" value="1"/>
</dbReference>
<dbReference type="InterPro" id="IPR013783">
    <property type="entry name" value="Ig-like_fold"/>
</dbReference>
<sequence length="359" mass="41167">ESIPMKSLRCYHDYKSQVTCTWMEHSEAHDLVSMILYHRNNIEENKEMFCERQTENALHGAPELYVHWVCRNTTEFFGIGIDAIYGFKPNKMLQAELNVDLFQNVQPLPPQNLSVSLMTSGDFLLTWQTAGGSQRLGNALEYEVMYKREWDSWEGAVSVMLSNTTHCNLSHEDLVPGSSYVARVRARPGRTSGFSGPYSEWSTEASWKTPEGVLQPRNLHCLFNGGHRLTCSWEVKKAITTSVLFGLFFRTAPASEEEECTPVHEKSLPHVPYVIQSCEILVSNSSSQRQYSVSVRAKVEEKSIATSKNIKVLPPANVTVTPKENQEYELSWVKHTFKYEITQKYQVEYWENNQYEKVT</sequence>
<dbReference type="EMBL" id="WEKX01010587">
    <property type="protein sequence ID" value="NWI89197.1"/>
    <property type="molecule type" value="Genomic_DNA"/>
</dbReference>
<keyword evidence="7" id="KW-0675">Receptor</keyword>
<dbReference type="PANTHER" id="PTHR23037:SF35">
    <property type="entry name" value="FIBRONECTIN TYPE-III DOMAIN-CONTAINING PROTEIN"/>
    <property type="match status" value="1"/>
</dbReference>
<evidence type="ECO:0000256" key="3">
    <source>
        <dbReference type="ARBA" id="ARBA00022729"/>
    </source>
</evidence>
<dbReference type="GO" id="GO:0009897">
    <property type="term" value="C:external side of plasma membrane"/>
    <property type="evidence" value="ECO:0007669"/>
    <property type="project" value="TreeGrafter"/>
</dbReference>
<evidence type="ECO:0000259" key="9">
    <source>
        <dbReference type="PROSITE" id="PS50853"/>
    </source>
</evidence>
<dbReference type="GO" id="GO:0016064">
    <property type="term" value="P:immunoglobulin mediated immune response"/>
    <property type="evidence" value="ECO:0007669"/>
    <property type="project" value="TreeGrafter"/>
</dbReference>
<comment type="caution">
    <text evidence="10">The sequence shown here is derived from an EMBL/GenBank/DDBJ whole genome shotgun (WGS) entry which is preliminary data.</text>
</comment>
<dbReference type="GO" id="GO:0004896">
    <property type="term" value="F:cytokine receptor activity"/>
    <property type="evidence" value="ECO:0007669"/>
    <property type="project" value="TreeGrafter"/>
</dbReference>
<evidence type="ECO:0000313" key="11">
    <source>
        <dbReference type="Proteomes" id="UP000633448"/>
    </source>
</evidence>
<dbReference type="SUPFAM" id="SSF49265">
    <property type="entry name" value="Fibronectin type III"/>
    <property type="match status" value="3"/>
</dbReference>
<evidence type="ECO:0000256" key="7">
    <source>
        <dbReference type="ARBA" id="ARBA00023170"/>
    </source>
</evidence>
<name>A0A851FBS4_PITSO</name>
<keyword evidence="6" id="KW-1015">Disulfide bond</keyword>
<protein>
    <submittedName>
        <fullName evidence="10">IL3RB protein</fullName>
    </submittedName>
</protein>
<evidence type="ECO:0000256" key="1">
    <source>
        <dbReference type="ARBA" id="ARBA00004479"/>
    </source>
</evidence>
<evidence type="ECO:0000256" key="8">
    <source>
        <dbReference type="ARBA" id="ARBA00023180"/>
    </source>
</evidence>
<reference evidence="10" key="1">
    <citation type="submission" date="2019-10" db="EMBL/GenBank/DDBJ databases">
        <title>Bird 10,000 Genomes (B10K) Project - Family phase.</title>
        <authorList>
            <person name="Zhang G."/>
        </authorList>
    </citation>
    <scope>NUCLEOTIDE SEQUENCE</scope>
    <source>
        <strain evidence="10">B10K-DU-002-53</strain>
        <tissue evidence="10">Muscle</tissue>
    </source>
</reference>
<evidence type="ECO:0000313" key="10">
    <source>
        <dbReference type="EMBL" id="NWI89197.1"/>
    </source>
</evidence>
<feature type="domain" description="Fibronectin type-III" evidence="9">
    <location>
        <begin position="109"/>
        <end position="212"/>
    </location>
</feature>
<evidence type="ECO:0000256" key="5">
    <source>
        <dbReference type="ARBA" id="ARBA00023136"/>
    </source>
</evidence>
<keyword evidence="4" id="KW-1133">Transmembrane helix</keyword>
<comment type="subcellular location">
    <subcellularLocation>
        <location evidence="1">Membrane</location>
        <topology evidence="1">Single-pass type I membrane protein</topology>
    </subcellularLocation>
</comment>